<keyword evidence="1" id="KW-1133">Transmembrane helix</keyword>
<evidence type="ECO:0000313" key="2">
    <source>
        <dbReference type="EMBL" id="XBX82004.1"/>
    </source>
</evidence>
<feature type="transmembrane region" description="Helical" evidence="1">
    <location>
        <begin position="50"/>
        <end position="75"/>
    </location>
</feature>
<organism evidence="2">
    <name type="scientific">Agromyces sp. G08B096</name>
    <dbReference type="NCBI Taxonomy" id="3156399"/>
    <lineage>
        <taxon>Bacteria</taxon>
        <taxon>Bacillati</taxon>
        <taxon>Actinomycetota</taxon>
        <taxon>Actinomycetes</taxon>
        <taxon>Micrococcales</taxon>
        <taxon>Microbacteriaceae</taxon>
        <taxon>Agromyces</taxon>
    </lineage>
</organism>
<protein>
    <submittedName>
        <fullName evidence="2">Uncharacterized protein</fullName>
    </submittedName>
</protein>
<name>A0AAU7W5W1_9MICO</name>
<proteinExistence type="predicted"/>
<dbReference type="AlphaFoldDB" id="A0AAU7W5W1"/>
<accession>A0AAU7W5W1</accession>
<sequence>MTRCTSKFTAAVPAIQCVLESGHAGLHSTGFEREHVRPVAHRRRTFRDTAAAQVLTIAGLTVLAIGMAAVAAWLMTGGVR</sequence>
<reference evidence="2" key="1">
    <citation type="submission" date="2024-05" db="EMBL/GenBank/DDBJ databases">
        <authorList>
            <person name="Yu L."/>
        </authorList>
    </citation>
    <scope>NUCLEOTIDE SEQUENCE</scope>
    <source>
        <strain evidence="2">G08B096</strain>
    </source>
</reference>
<gene>
    <name evidence="2" type="ORF">ABIQ69_15505</name>
</gene>
<dbReference type="EMBL" id="CP158374">
    <property type="protein sequence ID" value="XBX82004.1"/>
    <property type="molecule type" value="Genomic_DNA"/>
</dbReference>
<keyword evidence="1" id="KW-0812">Transmembrane</keyword>
<keyword evidence="1" id="KW-0472">Membrane</keyword>
<dbReference type="RefSeq" id="WP_350348025.1">
    <property type="nucleotide sequence ID" value="NZ_CP158374.1"/>
</dbReference>
<evidence type="ECO:0000256" key="1">
    <source>
        <dbReference type="SAM" id="Phobius"/>
    </source>
</evidence>